<dbReference type="OrthoDB" id="3265815at2759"/>
<evidence type="ECO:0000313" key="2">
    <source>
        <dbReference type="Proteomes" id="UP000053558"/>
    </source>
</evidence>
<reference evidence="2" key="1">
    <citation type="journal article" date="2012" name="Science">
        <title>The Paleozoic origin of enzymatic lignin decomposition reconstructed from 31 fungal genomes.</title>
        <authorList>
            <person name="Floudas D."/>
            <person name="Binder M."/>
            <person name="Riley R."/>
            <person name="Barry K."/>
            <person name="Blanchette R.A."/>
            <person name="Henrissat B."/>
            <person name="Martinez A.T."/>
            <person name="Otillar R."/>
            <person name="Spatafora J.W."/>
            <person name="Yadav J.S."/>
            <person name="Aerts A."/>
            <person name="Benoit I."/>
            <person name="Boyd A."/>
            <person name="Carlson A."/>
            <person name="Copeland A."/>
            <person name="Coutinho P.M."/>
            <person name="de Vries R.P."/>
            <person name="Ferreira P."/>
            <person name="Findley K."/>
            <person name="Foster B."/>
            <person name="Gaskell J."/>
            <person name="Glotzer D."/>
            <person name="Gorecki P."/>
            <person name="Heitman J."/>
            <person name="Hesse C."/>
            <person name="Hori C."/>
            <person name="Igarashi K."/>
            <person name="Jurgens J.A."/>
            <person name="Kallen N."/>
            <person name="Kersten P."/>
            <person name="Kohler A."/>
            <person name="Kuees U."/>
            <person name="Kumar T.K.A."/>
            <person name="Kuo A."/>
            <person name="LaButti K."/>
            <person name="Larrondo L.F."/>
            <person name="Lindquist E."/>
            <person name="Ling A."/>
            <person name="Lombard V."/>
            <person name="Lucas S."/>
            <person name="Lundell T."/>
            <person name="Martin R."/>
            <person name="McLaughlin D.J."/>
            <person name="Morgenstern I."/>
            <person name="Morin E."/>
            <person name="Murat C."/>
            <person name="Nagy L.G."/>
            <person name="Nolan M."/>
            <person name="Ohm R.A."/>
            <person name="Patyshakuliyeva A."/>
            <person name="Rokas A."/>
            <person name="Ruiz-Duenas F.J."/>
            <person name="Sabat G."/>
            <person name="Salamov A."/>
            <person name="Samejima M."/>
            <person name="Schmutz J."/>
            <person name="Slot J.C."/>
            <person name="St John F."/>
            <person name="Stenlid J."/>
            <person name="Sun H."/>
            <person name="Sun S."/>
            <person name="Syed K."/>
            <person name="Tsang A."/>
            <person name="Wiebenga A."/>
            <person name="Young D."/>
            <person name="Pisabarro A."/>
            <person name="Eastwood D.C."/>
            <person name="Martin F."/>
            <person name="Cullen D."/>
            <person name="Grigoriev I.V."/>
            <person name="Hibbett D.S."/>
        </authorList>
    </citation>
    <scope>NUCLEOTIDE SEQUENCE [LARGE SCALE GENOMIC DNA]</scope>
    <source>
        <strain evidence="2">RWD-64-598 SS2</strain>
    </source>
</reference>
<sequence>MDTYTESLNWSCASQSATDPVPFVKTPGLDHVDAPALSQLLTPPCSVISPISSPLSHAQEDSFENSASDNFPAEIDGDIIVPVSTTFFPGADILTFPPDIIILSSDSVFFYVHSSVLLAASFNAFNGITSISPNQDCDATEPVVLVAEHSSILNIILHSIYDMSCSHYAPSFESLSSAVAAFPKYGLSAKKLVAHSTSLYHLLLSHAPLHPLEVYALAAKYDVYDLAVPTSSHLLSFPLASISDEMADIIGSKYLRQLFFLHLGRMDALKRLLLPPPPLHPSMESCSFEDQKQVTRAWALASAYLAWDAQPDVSMSAMQSALGPLKEQLGCGMCRESLRVRLNHVIVQWSVIKRTI</sequence>
<protein>
    <recommendedName>
        <fullName evidence="3">BTB domain-containing protein</fullName>
    </recommendedName>
</protein>
<evidence type="ECO:0008006" key="3">
    <source>
        <dbReference type="Google" id="ProtNLM"/>
    </source>
</evidence>
<accession>A0A5M3MN17</accession>
<dbReference type="KEGG" id="cput:CONPUDRAFT_165966"/>
<dbReference type="OMA" id="TNHFNDT"/>
<dbReference type="GeneID" id="19205437"/>
<dbReference type="Proteomes" id="UP000053558">
    <property type="component" value="Unassembled WGS sequence"/>
</dbReference>
<name>A0A5M3MN17_CONPW</name>
<proteinExistence type="predicted"/>
<organism evidence="1 2">
    <name type="scientific">Coniophora puteana (strain RWD-64-598)</name>
    <name type="common">Brown rot fungus</name>
    <dbReference type="NCBI Taxonomy" id="741705"/>
    <lineage>
        <taxon>Eukaryota</taxon>
        <taxon>Fungi</taxon>
        <taxon>Dikarya</taxon>
        <taxon>Basidiomycota</taxon>
        <taxon>Agaricomycotina</taxon>
        <taxon>Agaricomycetes</taxon>
        <taxon>Agaricomycetidae</taxon>
        <taxon>Boletales</taxon>
        <taxon>Coniophorineae</taxon>
        <taxon>Coniophoraceae</taxon>
        <taxon>Coniophora</taxon>
    </lineage>
</organism>
<dbReference type="AlphaFoldDB" id="A0A5M3MN17"/>
<dbReference type="EMBL" id="JH711579">
    <property type="protein sequence ID" value="EIW80447.1"/>
    <property type="molecule type" value="Genomic_DNA"/>
</dbReference>
<dbReference type="RefSeq" id="XP_007769396.1">
    <property type="nucleotide sequence ID" value="XM_007771206.1"/>
</dbReference>
<comment type="caution">
    <text evidence="1">The sequence shown here is derived from an EMBL/GenBank/DDBJ whole genome shotgun (WGS) entry which is preliminary data.</text>
</comment>
<evidence type="ECO:0000313" key="1">
    <source>
        <dbReference type="EMBL" id="EIW80447.1"/>
    </source>
</evidence>
<gene>
    <name evidence="1" type="ORF">CONPUDRAFT_165966</name>
</gene>
<keyword evidence="2" id="KW-1185">Reference proteome</keyword>